<dbReference type="EMBL" id="VSRR010020870">
    <property type="protein sequence ID" value="MPC63483.1"/>
    <property type="molecule type" value="Genomic_DNA"/>
</dbReference>
<evidence type="ECO:0000313" key="1">
    <source>
        <dbReference type="EMBL" id="MPC63483.1"/>
    </source>
</evidence>
<reference evidence="1 2" key="1">
    <citation type="submission" date="2019-05" db="EMBL/GenBank/DDBJ databases">
        <title>Another draft genome of Portunus trituberculatus and its Hox gene families provides insights of decapod evolution.</title>
        <authorList>
            <person name="Jeong J.-H."/>
            <person name="Song I."/>
            <person name="Kim S."/>
            <person name="Choi T."/>
            <person name="Kim D."/>
            <person name="Ryu S."/>
            <person name="Kim W."/>
        </authorList>
    </citation>
    <scope>NUCLEOTIDE SEQUENCE [LARGE SCALE GENOMIC DNA]</scope>
    <source>
        <tissue evidence="1">Muscle</tissue>
    </source>
</reference>
<comment type="caution">
    <text evidence="1">The sequence shown here is derived from an EMBL/GenBank/DDBJ whole genome shotgun (WGS) entry which is preliminary data.</text>
</comment>
<dbReference type="Proteomes" id="UP000324222">
    <property type="component" value="Unassembled WGS sequence"/>
</dbReference>
<sequence>MIRLAVSVRVVYHACMATLQGLHSAHHKLEGGSAERQCVRKSHAASGHTKVTGAAGRALHDSVSLLPNPLPPRHRPEDTPHLTLAAPQISLELPSLPLLVAGPAGCSNIAFHPVPKVIRF</sequence>
<name>A0A5B7H0E5_PORTR</name>
<organism evidence="1 2">
    <name type="scientific">Portunus trituberculatus</name>
    <name type="common">Swimming crab</name>
    <name type="synonym">Neptunus trituberculatus</name>
    <dbReference type="NCBI Taxonomy" id="210409"/>
    <lineage>
        <taxon>Eukaryota</taxon>
        <taxon>Metazoa</taxon>
        <taxon>Ecdysozoa</taxon>
        <taxon>Arthropoda</taxon>
        <taxon>Crustacea</taxon>
        <taxon>Multicrustacea</taxon>
        <taxon>Malacostraca</taxon>
        <taxon>Eumalacostraca</taxon>
        <taxon>Eucarida</taxon>
        <taxon>Decapoda</taxon>
        <taxon>Pleocyemata</taxon>
        <taxon>Brachyura</taxon>
        <taxon>Eubrachyura</taxon>
        <taxon>Portunoidea</taxon>
        <taxon>Portunidae</taxon>
        <taxon>Portuninae</taxon>
        <taxon>Portunus</taxon>
    </lineage>
</organism>
<gene>
    <name evidence="1" type="ORF">E2C01_057583</name>
</gene>
<proteinExistence type="predicted"/>
<keyword evidence="2" id="KW-1185">Reference proteome</keyword>
<accession>A0A5B7H0E5</accession>
<protein>
    <submittedName>
        <fullName evidence="1">Uncharacterized protein</fullName>
    </submittedName>
</protein>
<dbReference type="AlphaFoldDB" id="A0A5B7H0E5"/>
<evidence type="ECO:0000313" key="2">
    <source>
        <dbReference type="Proteomes" id="UP000324222"/>
    </source>
</evidence>